<protein>
    <submittedName>
        <fullName evidence="1">Uncharacterized protein</fullName>
    </submittedName>
</protein>
<keyword evidence="2" id="KW-1185">Reference proteome</keyword>
<dbReference type="Proteomes" id="UP001060215">
    <property type="component" value="Chromosome 7"/>
</dbReference>
<sequence>MMWGRVVGRRSWLWERERGLEVARTNGEHWHWHRAWKANGNGGKPVKMVDMERCGLVLYEGCEVPKVEDERLQMGIAAIGGMTVLEMEQR</sequence>
<evidence type="ECO:0000313" key="1">
    <source>
        <dbReference type="EMBL" id="KAI8008912.1"/>
    </source>
</evidence>
<accession>A0ACC0H5X0</accession>
<gene>
    <name evidence="1" type="ORF">LOK49_LG07G01202</name>
</gene>
<proteinExistence type="predicted"/>
<dbReference type="EMBL" id="CM045764">
    <property type="protein sequence ID" value="KAI8008912.1"/>
    <property type="molecule type" value="Genomic_DNA"/>
</dbReference>
<evidence type="ECO:0000313" key="2">
    <source>
        <dbReference type="Proteomes" id="UP001060215"/>
    </source>
</evidence>
<organism evidence="1 2">
    <name type="scientific">Camellia lanceoleosa</name>
    <dbReference type="NCBI Taxonomy" id="1840588"/>
    <lineage>
        <taxon>Eukaryota</taxon>
        <taxon>Viridiplantae</taxon>
        <taxon>Streptophyta</taxon>
        <taxon>Embryophyta</taxon>
        <taxon>Tracheophyta</taxon>
        <taxon>Spermatophyta</taxon>
        <taxon>Magnoliopsida</taxon>
        <taxon>eudicotyledons</taxon>
        <taxon>Gunneridae</taxon>
        <taxon>Pentapetalae</taxon>
        <taxon>asterids</taxon>
        <taxon>Ericales</taxon>
        <taxon>Theaceae</taxon>
        <taxon>Camellia</taxon>
    </lineage>
</organism>
<reference evidence="1 2" key="1">
    <citation type="journal article" date="2022" name="Plant J.">
        <title>Chromosome-level genome of Camellia lanceoleosa provides a valuable resource for understanding genome evolution and self-incompatibility.</title>
        <authorList>
            <person name="Gong W."/>
            <person name="Xiao S."/>
            <person name="Wang L."/>
            <person name="Liao Z."/>
            <person name="Chang Y."/>
            <person name="Mo W."/>
            <person name="Hu G."/>
            <person name="Li W."/>
            <person name="Zhao G."/>
            <person name="Zhu H."/>
            <person name="Hu X."/>
            <person name="Ji K."/>
            <person name="Xiang X."/>
            <person name="Song Q."/>
            <person name="Yuan D."/>
            <person name="Jin S."/>
            <person name="Zhang L."/>
        </authorList>
    </citation>
    <scope>NUCLEOTIDE SEQUENCE [LARGE SCALE GENOMIC DNA]</scope>
    <source>
        <strain evidence="1">SQ_2022a</strain>
    </source>
</reference>
<name>A0ACC0H5X0_9ERIC</name>
<comment type="caution">
    <text evidence="1">The sequence shown here is derived from an EMBL/GenBank/DDBJ whole genome shotgun (WGS) entry which is preliminary data.</text>
</comment>